<dbReference type="EMBL" id="BSPG01000024">
    <property type="protein sequence ID" value="GLS45579.1"/>
    <property type="molecule type" value="Genomic_DNA"/>
</dbReference>
<keyword evidence="2" id="KW-1185">Reference proteome</keyword>
<organism evidence="1 2">
    <name type="scientific">Methylobacterium brachythecii</name>
    <dbReference type="NCBI Taxonomy" id="1176177"/>
    <lineage>
        <taxon>Bacteria</taxon>
        <taxon>Pseudomonadati</taxon>
        <taxon>Pseudomonadota</taxon>
        <taxon>Alphaproteobacteria</taxon>
        <taxon>Hyphomicrobiales</taxon>
        <taxon>Methylobacteriaceae</taxon>
        <taxon>Methylobacterium</taxon>
    </lineage>
</organism>
<name>A0ABQ6D5K2_9HYPH</name>
<accession>A0ABQ6D5K2</accession>
<evidence type="ECO:0000313" key="2">
    <source>
        <dbReference type="Proteomes" id="UP001156881"/>
    </source>
</evidence>
<proteinExistence type="predicted"/>
<sequence length="77" mass="8731">MERKRLLEQSVAIQMARNYCYLLGLDPDEVTIGTFLDANGVPQRVGKARWRWYQGIIQPDACASERTAPTMTEVSDV</sequence>
<reference evidence="2" key="1">
    <citation type="journal article" date="2019" name="Int. J. Syst. Evol. Microbiol.">
        <title>The Global Catalogue of Microorganisms (GCM) 10K type strain sequencing project: providing services to taxonomists for standard genome sequencing and annotation.</title>
        <authorList>
            <consortium name="The Broad Institute Genomics Platform"/>
            <consortium name="The Broad Institute Genome Sequencing Center for Infectious Disease"/>
            <person name="Wu L."/>
            <person name="Ma J."/>
        </authorList>
    </citation>
    <scope>NUCLEOTIDE SEQUENCE [LARGE SCALE GENOMIC DNA]</scope>
    <source>
        <strain evidence="2">NBRC 107710</strain>
    </source>
</reference>
<evidence type="ECO:0000313" key="1">
    <source>
        <dbReference type="EMBL" id="GLS45579.1"/>
    </source>
</evidence>
<gene>
    <name evidence="1" type="ORF">GCM10007884_35700</name>
</gene>
<dbReference type="Proteomes" id="UP001156881">
    <property type="component" value="Unassembled WGS sequence"/>
</dbReference>
<protein>
    <submittedName>
        <fullName evidence="1">Uncharacterized protein</fullName>
    </submittedName>
</protein>
<comment type="caution">
    <text evidence="1">The sequence shown here is derived from an EMBL/GenBank/DDBJ whole genome shotgun (WGS) entry which is preliminary data.</text>
</comment>